<reference evidence="1 2" key="1">
    <citation type="submission" date="2022-07" db="EMBL/GenBank/DDBJ databases">
        <authorList>
            <person name="Li W.-J."/>
            <person name="Deng Q.-Q."/>
        </authorList>
    </citation>
    <scope>NUCLEOTIDE SEQUENCE [LARGE SCALE GENOMIC DNA]</scope>
    <source>
        <strain evidence="1 2">SYSU M60028</strain>
    </source>
</reference>
<accession>A0ABT1LGZ0</accession>
<dbReference type="EMBL" id="JANCLU010000012">
    <property type="protein sequence ID" value="MCP8939513.1"/>
    <property type="molecule type" value="Genomic_DNA"/>
</dbReference>
<proteinExistence type="predicted"/>
<evidence type="ECO:0000313" key="2">
    <source>
        <dbReference type="Proteomes" id="UP001205890"/>
    </source>
</evidence>
<dbReference type="Proteomes" id="UP001205890">
    <property type="component" value="Unassembled WGS sequence"/>
</dbReference>
<evidence type="ECO:0000313" key="1">
    <source>
        <dbReference type="EMBL" id="MCP8939513.1"/>
    </source>
</evidence>
<dbReference type="RefSeq" id="WP_254743141.1">
    <property type="nucleotide sequence ID" value="NZ_JANCLU010000012.1"/>
</dbReference>
<gene>
    <name evidence="1" type="ORF">NK718_13385</name>
</gene>
<sequence length="126" mass="13415">MGLSGRSREFVLLSIFILARHGETARAAALAEALRAAGDGSPQALLAVAVLRFLHADWPGVLAALADLDRTDPLERFGDYRLTDRQRLRRYLRARALHETGGPGASGEAVAIYLRGGPPAGRAGLS</sequence>
<organism evidence="1 2">
    <name type="scientific">Alsobacter ponti</name>
    <dbReference type="NCBI Taxonomy" id="2962936"/>
    <lineage>
        <taxon>Bacteria</taxon>
        <taxon>Pseudomonadati</taxon>
        <taxon>Pseudomonadota</taxon>
        <taxon>Alphaproteobacteria</taxon>
        <taxon>Hyphomicrobiales</taxon>
        <taxon>Alsobacteraceae</taxon>
        <taxon>Alsobacter</taxon>
    </lineage>
</organism>
<keyword evidence="2" id="KW-1185">Reference proteome</keyword>
<comment type="caution">
    <text evidence="1">The sequence shown here is derived from an EMBL/GenBank/DDBJ whole genome shotgun (WGS) entry which is preliminary data.</text>
</comment>
<protein>
    <submittedName>
        <fullName evidence="1">Uncharacterized protein</fullName>
    </submittedName>
</protein>
<name>A0ABT1LGZ0_9HYPH</name>